<dbReference type="EMBL" id="JAHRIN010027547">
    <property type="protein sequence ID" value="MEQ2201326.1"/>
    <property type="molecule type" value="Genomic_DNA"/>
</dbReference>
<dbReference type="Proteomes" id="UP001434883">
    <property type="component" value="Unassembled WGS sequence"/>
</dbReference>
<organism evidence="1 2">
    <name type="scientific">Xenoophorus captivus</name>
    <dbReference type="NCBI Taxonomy" id="1517983"/>
    <lineage>
        <taxon>Eukaryota</taxon>
        <taxon>Metazoa</taxon>
        <taxon>Chordata</taxon>
        <taxon>Craniata</taxon>
        <taxon>Vertebrata</taxon>
        <taxon>Euteleostomi</taxon>
        <taxon>Actinopterygii</taxon>
        <taxon>Neopterygii</taxon>
        <taxon>Teleostei</taxon>
        <taxon>Neoteleostei</taxon>
        <taxon>Acanthomorphata</taxon>
        <taxon>Ovalentaria</taxon>
        <taxon>Atherinomorphae</taxon>
        <taxon>Cyprinodontiformes</taxon>
        <taxon>Goodeidae</taxon>
        <taxon>Xenoophorus</taxon>
    </lineage>
</organism>
<accession>A0ABV0QZY3</accession>
<proteinExistence type="predicted"/>
<dbReference type="InterPro" id="IPR012337">
    <property type="entry name" value="RNaseH-like_sf"/>
</dbReference>
<evidence type="ECO:0000313" key="2">
    <source>
        <dbReference type="Proteomes" id="UP001434883"/>
    </source>
</evidence>
<name>A0ABV0QZY3_9TELE</name>
<gene>
    <name evidence="1" type="ORF">XENOCAPTIV_010801</name>
</gene>
<evidence type="ECO:0000313" key="1">
    <source>
        <dbReference type="EMBL" id="MEQ2201326.1"/>
    </source>
</evidence>
<reference evidence="1 2" key="1">
    <citation type="submission" date="2021-06" db="EMBL/GenBank/DDBJ databases">
        <authorList>
            <person name="Palmer J.M."/>
        </authorList>
    </citation>
    <scope>NUCLEOTIDE SEQUENCE [LARGE SCALE GENOMIC DNA]</scope>
    <source>
        <strain evidence="1 2">XC_2019</strain>
        <tissue evidence="1">Muscle</tissue>
    </source>
</reference>
<keyword evidence="2" id="KW-1185">Reference proteome</keyword>
<dbReference type="PANTHER" id="PTHR46169">
    <property type="entry name" value="DNA REPLICATION-RELATED ELEMENT FACTOR, ISOFORM A"/>
    <property type="match status" value="1"/>
</dbReference>
<dbReference type="SUPFAM" id="SSF53098">
    <property type="entry name" value="Ribonuclease H-like"/>
    <property type="match status" value="1"/>
</dbReference>
<protein>
    <submittedName>
        <fullName evidence="1">Uncharacterized protein</fullName>
    </submittedName>
</protein>
<sequence>MSLSSLQLISLGSPGANPTWPISRWYPPGLLQVLVIAVLQAPLRIILSFIKDYRQLRFPVLQKELDQSLKQVVEMRWNTTLAMLQSVNNALRPGKLHEILLRRNDLCYLNNIDCDLLKDIIKLLKPFDEATRHLSTEQTPTLHLVLLTKATLLRGLSIQDGHSAVMKEVLQYISDFCC</sequence>
<dbReference type="PANTHER" id="PTHR46169:SF17">
    <property type="entry name" value="HAT C-TERMINAL DIMERISATION DOMAIN-CONTAINING PROTEIN"/>
    <property type="match status" value="1"/>
</dbReference>
<comment type="caution">
    <text evidence="1">The sequence shown here is derived from an EMBL/GenBank/DDBJ whole genome shotgun (WGS) entry which is preliminary data.</text>
</comment>
<dbReference type="InterPro" id="IPR052717">
    <property type="entry name" value="Vacuolar_transposase_reg"/>
</dbReference>